<proteinExistence type="predicted"/>
<keyword evidence="1" id="KW-0812">Transmembrane</keyword>
<dbReference type="Proteomes" id="UP000823388">
    <property type="component" value="Chromosome 6N"/>
</dbReference>
<dbReference type="InterPro" id="IPR048337">
    <property type="entry name" value="FAM50A/XAP5_C"/>
</dbReference>
<keyword evidence="1" id="KW-0472">Membrane</keyword>
<feature type="domain" description="FAM50A/XAP5 C-terminal" evidence="2">
    <location>
        <begin position="8"/>
        <end position="67"/>
    </location>
</feature>
<accession>A0A8T0QXE7</accession>
<dbReference type="Pfam" id="PF04921">
    <property type="entry name" value="XAP5"/>
    <property type="match status" value="1"/>
</dbReference>
<dbReference type="EMBL" id="CM029048">
    <property type="protein sequence ID" value="KAG2577836.1"/>
    <property type="molecule type" value="Genomic_DNA"/>
</dbReference>
<gene>
    <name evidence="3" type="ORF">PVAP13_6NG180500</name>
</gene>
<reference evidence="3" key="1">
    <citation type="submission" date="2020-05" db="EMBL/GenBank/DDBJ databases">
        <title>WGS assembly of Panicum virgatum.</title>
        <authorList>
            <person name="Lovell J.T."/>
            <person name="Jenkins J."/>
            <person name="Shu S."/>
            <person name="Juenger T.E."/>
            <person name="Schmutz J."/>
        </authorList>
    </citation>
    <scope>NUCLEOTIDE SEQUENCE</scope>
    <source>
        <strain evidence="3">AP13</strain>
    </source>
</reference>
<organism evidence="3 4">
    <name type="scientific">Panicum virgatum</name>
    <name type="common">Blackwell switchgrass</name>
    <dbReference type="NCBI Taxonomy" id="38727"/>
    <lineage>
        <taxon>Eukaryota</taxon>
        <taxon>Viridiplantae</taxon>
        <taxon>Streptophyta</taxon>
        <taxon>Embryophyta</taxon>
        <taxon>Tracheophyta</taxon>
        <taxon>Spermatophyta</taxon>
        <taxon>Magnoliopsida</taxon>
        <taxon>Liliopsida</taxon>
        <taxon>Poales</taxon>
        <taxon>Poaceae</taxon>
        <taxon>PACMAD clade</taxon>
        <taxon>Panicoideae</taxon>
        <taxon>Panicodae</taxon>
        <taxon>Paniceae</taxon>
        <taxon>Panicinae</taxon>
        <taxon>Panicum</taxon>
        <taxon>Panicum sect. Hiantes</taxon>
    </lineage>
</organism>
<evidence type="ECO:0000259" key="2">
    <source>
        <dbReference type="Pfam" id="PF04921"/>
    </source>
</evidence>
<evidence type="ECO:0000313" key="3">
    <source>
        <dbReference type="EMBL" id="KAG2577836.1"/>
    </source>
</evidence>
<dbReference type="AlphaFoldDB" id="A0A8T0QXE7"/>
<evidence type="ECO:0000313" key="4">
    <source>
        <dbReference type="Proteomes" id="UP000823388"/>
    </source>
</evidence>
<keyword evidence="4" id="KW-1185">Reference proteome</keyword>
<feature type="transmembrane region" description="Helical" evidence="1">
    <location>
        <begin position="93"/>
        <end position="110"/>
    </location>
</feature>
<keyword evidence="1" id="KW-1133">Transmembrane helix</keyword>
<comment type="caution">
    <text evidence="3">The sequence shown here is derived from an EMBL/GenBank/DDBJ whole genome shotgun (WGS) entry which is preliminary data.</text>
</comment>
<evidence type="ECO:0000256" key="1">
    <source>
        <dbReference type="SAM" id="Phobius"/>
    </source>
</evidence>
<name>A0A8T0QXE7_PANVG</name>
<protein>
    <recommendedName>
        <fullName evidence="2">FAM50A/XAP5 C-terminal domain-containing protein</fullName>
    </recommendedName>
</protein>
<sequence length="112" mass="12729">MNLSQLQIYIYWDGTGSLSTGELSWYVKVAIGEFLRVVQQQLAPEFCEVRTTSVENLLYVKKILSLQSHSGKHGSKAIHGANINFVGFLRFKVLIFFIPLMNMLFLSLPICM</sequence>